<comment type="caution">
    <text evidence="2">The sequence shown here is derived from an EMBL/GenBank/DDBJ whole genome shotgun (WGS) entry which is preliminary data.</text>
</comment>
<feature type="signal peptide" evidence="1">
    <location>
        <begin position="1"/>
        <end position="19"/>
    </location>
</feature>
<gene>
    <name evidence="2" type="ORF">OHK93_002033</name>
</gene>
<name>A0AA43QQL4_9LECA</name>
<evidence type="ECO:0000313" key="3">
    <source>
        <dbReference type="Proteomes" id="UP001161017"/>
    </source>
</evidence>
<sequence>MNTVTAFLSLLALLKDTHALPTTDVTAKYDDLPSTQPSTNPPNSYDGLGYSEWDIASSPAIQIGGVVGPSAPNRIIAGFNTEAPGTAPSLTVLSPYTSFRFLDFYFGCATRTDEGTANLATECTITVSGFTKAGDSTASTTATFEFQPPLVEVAPVNMTHAVLPSAFQNMDLQEVTVLPNAPEVNGLLMDNVHYSLK</sequence>
<proteinExistence type="predicted"/>
<evidence type="ECO:0000313" key="2">
    <source>
        <dbReference type="EMBL" id="MDI1490828.1"/>
    </source>
</evidence>
<dbReference type="AlphaFoldDB" id="A0AA43QQL4"/>
<dbReference type="EMBL" id="JAPUFD010000012">
    <property type="protein sequence ID" value="MDI1490828.1"/>
    <property type="molecule type" value="Genomic_DNA"/>
</dbReference>
<feature type="chain" id="PRO_5041225289" evidence="1">
    <location>
        <begin position="20"/>
        <end position="197"/>
    </location>
</feature>
<accession>A0AA43QQL4</accession>
<keyword evidence="3" id="KW-1185">Reference proteome</keyword>
<evidence type="ECO:0000256" key="1">
    <source>
        <dbReference type="SAM" id="SignalP"/>
    </source>
</evidence>
<dbReference type="Proteomes" id="UP001161017">
    <property type="component" value="Unassembled WGS sequence"/>
</dbReference>
<organism evidence="2 3">
    <name type="scientific">Ramalina farinacea</name>
    <dbReference type="NCBI Taxonomy" id="258253"/>
    <lineage>
        <taxon>Eukaryota</taxon>
        <taxon>Fungi</taxon>
        <taxon>Dikarya</taxon>
        <taxon>Ascomycota</taxon>
        <taxon>Pezizomycotina</taxon>
        <taxon>Lecanoromycetes</taxon>
        <taxon>OSLEUM clade</taxon>
        <taxon>Lecanoromycetidae</taxon>
        <taxon>Lecanorales</taxon>
        <taxon>Lecanorineae</taxon>
        <taxon>Ramalinaceae</taxon>
        <taxon>Ramalina</taxon>
    </lineage>
</organism>
<keyword evidence="1" id="KW-0732">Signal</keyword>
<reference evidence="2" key="1">
    <citation type="journal article" date="2023" name="Genome Biol. Evol.">
        <title>First Whole Genome Sequence and Flow Cytometry Genome Size Data for the Lichen-Forming Fungus Ramalina farinacea (Ascomycota).</title>
        <authorList>
            <person name="Llewellyn T."/>
            <person name="Mian S."/>
            <person name="Hill R."/>
            <person name="Leitch I.J."/>
            <person name="Gaya E."/>
        </authorList>
    </citation>
    <scope>NUCLEOTIDE SEQUENCE</scope>
    <source>
        <strain evidence="2">LIQ254RAFAR</strain>
    </source>
</reference>
<protein>
    <submittedName>
        <fullName evidence="2">Uncharacterized protein</fullName>
    </submittedName>
</protein>